<protein>
    <recommendedName>
        <fullName evidence="2">DAC domain-containing protein</fullName>
    </recommendedName>
</protein>
<keyword evidence="3" id="KW-0614">Plasmid</keyword>
<dbReference type="eggNOG" id="ENOG502Z97Y">
    <property type="taxonomic scope" value="Bacteria"/>
</dbReference>
<feature type="compositionally biased region" description="Basic and acidic residues" evidence="1">
    <location>
        <begin position="598"/>
        <end position="612"/>
    </location>
</feature>
<dbReference type="EMBL" id="AP012339">
    <property type="protein sequence ID" value="BAM05384.1"/>
    <property type="molecule type" value="Genomic_DNA"/>
</dbReference>
<dbReference type="InterPro" id="IPR003390">
    <property type="entry name" value="DNA_integrity_scan_DisA_N"/>
</dbReference>
<reference evidence="3 4" key="1">
    <citation type="submission" date="2012-02" db="EMBL/GenBank/DDBJ databases">
        <title>Complete genome sequence of Phycisphaera mikurensis NBRC 102666.</title>
        <authorList>
            <person name="Ankai A."/>
            <person name="Hosoyama A."/>
            <person name="Terui Y."/>
            <person name="Sekine M."/>
            <person name="Fukai R."/>
            <person name="Kato Y."/>
            <person name="Nakamura S."/>
            <person name="Yamada-Narita S."/>
            <person name="Kawakoshi A."/>
            <person name="Fukunaga Y."/>
            <person name="Yamazaki S."/>
            <person name="Fujita N."/>
        </authorList>
    </citation>
    <scope>NUCLEOTIDE SEQUENCE [LARGE SCALE GENOMIC DNA]</scope>
    <source>
        <strain evidence="4">NBRC 102666 / KCTC 22515 / FYK2301M01</strain>
        <plasmid evidence="3 4">pPSMK1</plasmid>
    </source>
</reference>
<dbReference type="PROSITE" id="PS51794">
    <property type="entry name" value="DAC"/>
    <property type="match status" value="1"/>
</dbReference>
<dbReference type="Proteomes" id="UP000007881">
    <property type="component" value="Plasmid pPSMK1"/>
</dbReference>
<proteinExistence type="predicted"/>
<feature type="domain" description="DAC" evidence="2">
    <location>
        <begin position="376"/>
        <end position="521"/>
    </location>
</feature>
<feature type="region of interest" description="Disordered" evidence="1">
    <location>
        <begin position="589"/>
        <end position="612"/>
    </location>
</feature>
<name>I0IJE6_PHYMF</name>
<dbReference type="KEGG" id="phm:PSMK_p00220"/>
<evidence type="ECO:0000256" key="1">
    <source>
        <dbReference type="SAM" id="MobiDB-lite"/>
    </source>
</evidence>
<organism evidence="3 4">
    <name type="scientific">Phycisphaera mikurensis (strain NBRC 102666 / KCTC 22515 / FYK2301M01)</name>
    <dbReference type="NCBI Taxonomy" id="1142394"/>
    <lineage>
        <taxon>Bacteria</taxon>
        <taxon>Pseudomonadati</taxon>
        <taxon>Planctomycetota</taxon>
        <taxon>Phycisphaerae</taxon>
        <taxon>Phycisphaerales</taxon>
        <taxon>Phycisphaeraceae</taxon>
        <taxon>Phycisphaera</taxon>
    </lineage>
</organism>
<keyword evidence="4" id="KW-1185">Reference proteome</keyword>
<evidence type="ECO:0000259" key="2">
    <source>
        <dbReference type="PROSITE" id="PS51794"/>
    </source>
</evidence>
<dbReference type="Pfam" id="PF21750">
    <property type="entry name" value="DACNH"/>
    <property type="match status" value="1"/>
</dbReference>
<gene>
    <name evidence="3" type="ordered locus">PSMK_p00220</name>
</gene>
<evidence type="ECO:0000313" key="3">
    <source>
        <dbReference type="EMBL" id="BAM05384.1"/>
    </source>
</evidence>
<dbReference type="InterPro" id="IPR048555">
    <property type="entry name" value="DACNH"/>
</dbReference>
<accession>I0IJE6</accession>
<dbReference type="InterPro" id="IPR048554">
    <property type="entry name" value="DACNG"/>
</dbReference>
<dbReference type="AlphaFoldDB" id="I0IJE6"/>
<geneLocation type="plasmid" evidence="3 4">
    <name>pPSMK1</name>
</geneLocation>
<dbReference type="HOGENOM" id="CLU_033625_0_0_0"/>
<dbReference type="Pfam" id="PF21752">
    <property type="entry name" value="DACNG"/>
    <property type="match status" value="1"/>
</dbReference>
<sequence length="612" mass="66671">MIGRMEYTIERFMWSYQAHFRMAAEFAAEGVAKQLGLELEPEVFLVGLRVEEPAAVVHAACVEPEDHHWADSASMDHLAEEIEAEVKRDPAAEMFISHPVGARRYAEGLRAAAVRRLILGHLEACDHRPPGRRILVSGAVRRDDHWICMVLTVDERVWEAVPSIEMTGREDHRGSVYHVPASLAEAAVRELFAEVSRALTMPDAGSDLHFLDAYDELLRRAGARFFFGLISRGGFGQRGDTRQFAALDGLSLAAYEKQEARGRIVLLGPLAAASDDAWAPPLSIRFREPLSIHNLRGLRKVLSLTNDSTAAVCTPDGVIGTASGVGSAEPVAGRPVLACFEGRAAWSVHAEGRELMRIEDGRPGLPAQPLEPVDFAFELRRRVPGLGRQDADALAGLATTLAGADHGAVLVVTPDAAAEAGRLQATSLPIEPVTLTEPLALTFAGIDGATLCDARMQVHAIGVILDGLATEKGDPARGARLNATLRYVESSPGRRCAMVVSEDGGIELLPKLKPAVHPEERRAALAELARLADDDPERHARKDELAAIERVRRCAHTLEDDHCAAANRDLASIESRFYKDAEFKITTPPWRVDPSFAPERDLREDAPRTTQD</sequence>
<evidence type="ECO:0000313" key="4">
    <source>
        <dbReference type="Proteomes" id="UP000007881"/>
    </source>
</evidence>